<dbReference type="Gene3D" id="2.60.120.260">
    <property type="entry name" value="Galactose-binding domain-like"/>
    <property type="match status" value="2"/>
</dbReference>
<keyword evidence="7" id="KW-0378">Hydrolase</keyword>
<keyword evidence="2" id="KW-0217">Developmental protein</keyword>
<dbReference type="GO" id="GO:0007155">
    <property type="term" value="P:cell adhesion"/>
    <property type="evidence" value="ECO:0007669"/>
    <property type="project" value="UniProtKB-KW"/>
</dbReference>
<feature type="domain" description="PKD/Chitinase" evidence="13">
    <location>
        <begin position="769"/>
        <end position="849"/>
    </location>
</feature>
<keyword evidence="9" id="KW-0862">Zinc</keyword>
<keyword evidence="5" id="KW-0645">Protease</keyword>
<dbReference type="InterPro" id="IPR022409">
    <property type="entry name" value="PKD/Chitinase_dom"/>
</dbReference>
<dbReference type="OrthoDB" id="1652165at2"/>
<keyword evidence="15" id="KW-1185">Reference proteome</keyword>
<keyword evidence="3" id="KW-0964">Secreted</keyword>
<evidence type="ECO:0000256" key="2">
    <source>
        <dbReference type="ARBA" id="ARBA00022473"/>
    </source>
</evidence>
<evidence type="ECO:0000256" key="7">
    <source>
        <dbReference type="ARBA" id="ARBA00022801"/>
    </source>
</evidence>
<dbReference type="SUPFAM" id="SSF49299">
    <property type="entry name" value="PKD domain"/>
    <property type="match status" value="2"/>
</dbReference>
<dbReference type="InterPro" id="IPR035986">
    <property type="entry name" value="PKD_dom_sf"/>
</dbReference>
<gene>
    <name evidence="14" type="ORF">SAMN05216474_1904</name>
</gene>
<dbReference type="InterPro" id="IPR056543">
    <property type="entry name" value="Ig-like_POM152_9th"/>
</dbReference>
<evidence type="ECO:0000256" key="8">
    <source>
        <dbReference type="ARBA" id="ARBA00022825"/>
    </source>
</evidence>
<feature type="signal peptide" evidence="12">
    <location>
        <begin position="1"/>
        <end position="20"/>
    </location>
</feature>
<keyword evidence="12" id="KW-0732">Signal</keyword>
<dbReference type="InterPro" id="IPR000601">
    <property type="entry name" value="PKD_dom"/>
</dbReference>
<keyword evidence="8" id="KW-0720">Serine protease</keyword>
<feature type="domain" description="PKD/Chitinase" evidence="13">
    <location>
        <begin position="858"/>
        <end position="935"/>
    </location>
</feature>
<dbReference type="Pfam" id="PF13585">
    <property type="entry name" value="CHU_C"/>
    <property type="match status" value="1"/>
</dbReference>
<dbReference type="AlphaFoldDB" id="A0A1I7A5A0"/>
<dbReference type="GO" id="GO:0046872">
    <property type="term" value="F:metal ion binding"/>
    <property type="evidence" value="ECO:0007669"/>
    <property type="project" value="UniProtKB-KW"/>
</dbReference>
<reference evidence="14 15" key="1">
    <citation type="submission" date="2016-10" db="EMBL/GenBank/DDBJ databases">
        <authorList>
            <person name="de Groot N.N."/>
        </authorList>
    </citation>
    <scope>NUCLEOTIDE SEQUENCE [LARGE SCALE GENOMIC DNA]</scope>
    <source>
        <strain evidence="14 15">CGMCC 1.7005</strain>
    </source>
</reference>
<accession>A0A1I7A5A0</accession>
<dbReference type="InterPro" id="IPR026341">
    <property type="entry name" value="T9SS_type_B"/>
</dbReference>
<dbReference type="SMART" id="SM00089">
    <property type="entry name" value="PKD"/>
    <property type="match status" value="3"/>
</dbReference>
<dbReference type="RefSeq" id="WP_090248774.1">
    <property type="nucleotide sequence ID" value="NZ_FPAS01000002.1"/>
</dbReference>
<dbReference type="GO" id="GO:0006508">
    <property type="term" value="P:proteolysis"/>
    <property type="evidence" value="ECO:0007669"/>
    <property type="project" value="UniProtKB-KW"/>
</dbReference>
<dbReference type="NCBIfam" id="TIGR04131">
    <property type="entry name" value="Bac_Flav_CTERM"/>
    <property type="match status" value="1"/>
</dbReference>
<dbReference type="InterPro" id="IPR013783">
    <property type="entry name" value="Ig-like_fold"/>
</dbReference>
<dbReference type="Pfam" id="PF24527">
    <property type="entry name" value="Ig-like_Pom152_9"/>
    <property type="match status" value="1"/>
</dbReference>
<dbReference type="InterPro" id="IPR034968">
    <property type="entry name" value="Reelin"/>
</dbReference>
<comment type="subcellular location">
    <subcellularLocation>
        <location evidence="1">Secreted</location>
        <location evidence="1">Extracellular space</location>
        <location evidence="1">Extracellular matrix</location>
    </subcellularLocation>
</comment>
<dbReference type="Pfam" id="PF21471">
    <property type="entry name" value="Reelin_subrepeat-B"/>
    <property type="match status" value="2"/>
</dbReference>
<organism evidence="14 15">
    <name type="scientific">Lishizhenia tianjinensis</name>
    <dbReference type="NCBI Taxonomy" id="477690"/>
    <lineage>
        <taxon>Bacteria</taxon>
        <taxon>Pseudomonadati</taxon>
        <taxon>Bacteroidota</taxon>
        <taxon>Flavobacteriia</taxon>
        <taxon>Flavobacteriales</taxon>
        <taxon>Crocinitomicaceae</taxon>
        <taxon>Lishizhenia</taxon>
    </lineage>
</organism>
<protein>
    <submittedName>
        <fullName evidence="14">Gliding motility-associated C-terminal domain-containing protein</fullName>
    </submittedName>
</protein>
<dbReference type="Pfam" id="PF18911">
    <property type="entry name" value="PKD_4"/>
    <property type="match status" value="1"/>
</dbReference>
<feature type="domain" description="PKD/Chitinase" evidence="13">
    <location>
        <begin position="692"/>
        <end position="767"/>
    </location>
</feature>
<evidence type="ECO:0000256" key="11">
    <source>
        <dbReference type="ARBA" id="ARBA00022889"/>
    </source>
</evidence>
<keyword evidence="6" id="KW-0479">Metal-binding</keyword>
<evidence type="ECO:0000313" key="15">
    <source>
        <dbReference type="Proteomes" id="UP000236454"/>
    </source>
</evidence>
<dbReference type="PANTHER" id="PTHR11841:SF1">
    <property type="entry name" value="REELIN"/>
    <property type="match status" value="1"/>
</dbReference>
<dbReference type="STRING" id="477690.SAMN05216474_1904"/>
<keyword evidence="10" id="KW-0106">Calcium</keyword>
<evidence type="ECO:0000256" key="10">
    <source>
        <dbReference type="ARBA" id="ARBA00022837"/>
    </source>
</evidence>
<evidence type="ECO:0000256" key="1">
    <source>
        <dbReference type="ARBA" id="ARBA00004498"/>
    </source>
</evidence>
<evidence type="ECO:0000256" key="9">
    <source>
        <dbReference type="ARBA" id="ARBA00022833"/>
    </source>
</evidence>
<dbReference type="Proteomes" id="UP000236454">
    <property type="component" value="Unassembled WGS sequence"/>
</dbReference>
<dbReference type="EMBL" id="FPAS01000002">
    <property type="protein sequence ID" value="SFT70106.1"/>
    <property type="molecule type" value="Genomic_DNA"/>
</dbReference>
<keyword evidence="11" id="KW-0130">Cell adhesion</keyword>
<evidence type="ECO:0000259" key="13">
    <source>
        <dbReference type="SMART" id="SM00089"/>
    </source>
</evidence>
<evidence type="ECO:0000313" key="14">
    <source>
        <dbReference type="EMBL" id="SFT70106.1"/>
    </source>
</evidence>
<dbReference type="GO" id="GO:0008236">
    <property type="term" value="F:serine-type peptidase activity"/>
    <property type="evidence" value="ECO:0007669"/>
    <property type="project" value="UniProtKB-KW"/>
</dbReference>
<keyword evidence="4" id="KW-0272">Extracellular matrix</keyword>
<sequence>MKKFFASLLILVSFVSFVGAQSTIPCQLTITPSDTVSIFCGDSLRVVGSGLGTPLFNSDFNGSQLDVGWASSQIPLFSNPCGPSLDGTPSAWFGNGTDPRELVTISYDISCGAQVCFDLDFADHDPCGGCQDCEQPDAPGEGVHFMISTDGGATFTDVFYFAPSPTSAQPWYSWGNYCFDFPINPANTNVVFKWYQDVTSGTQFDHWGIDNVSINAGNCSYTYDWYDGSGNTNLSDTNTLAVSPPDDESYTLYYTDGVDTCSQTIFVDVIQMTATASADPDSVGCFDCTTLDIVPANVAPQGFSEYFDPTTSATVWDHITGGAIGAGCSSYYQNSMFFNGTGTREAVTNPVNTQSCSVLSFCLYMGSQYSSSTCGNAGPGEDIVLQYSTSGGPWTTIAVYDESIWDLSPSWKCYNVNLPANAQGNAVQFKWAQPTHTASLTADNWSLDHISMTCAPPTFTYVWEPAGQMNDNTLANPLACMADTSQNFIGTLTNTISGCSATDTTRVYIKNCGCEITNFTAAIDTCQGNGTFNVEGGVLFLDNPATGDLVFQASNGSGVYTDVQTGPFTEDSTYTYLITGIPSDGTPLEVMVFFVDEDTCSDTLYFTSPIAPVYLGGTGTGTYCAGDPVDDVVFDVTGTGPFEVHYTFNGTPTIATSTTTNFNLGNAEGLYVIDTLFDATCYYVVNDTFEIIVNPLPNVFAGTDQLICENESITLSGQGAQTYAWDNNVQDATPFVPGVGVVMYTVTGTDANGCVNTDSVEITVEALPDVSFTSDVVNGCMPLTVTFSNTTAGNIATCEWFINGEVITNTGQDVVYTFENSGTYDIELIVTSTNGCTNSLLEAAYIEVYPLPDAAFDASTFLIDNIESTVEFYNESTGATSYYWNFGDGTDSITDENPIYEFDGITSASFNVELTAVSQYGCIDKIIHPVILSGQTIYYIPNTFTPNGDPFNNVFQPVFTSGFDPYDFQMVIYNRWGEQIFISNDAKGYWDGTYKGKLVEDGIYTWRIEYKSLGNDERTVITGNVTVIR</sequence>
<dbReference type="InterPro" id="IPR049419">
    <property type="entry name" value="Reelin_subrepeat-B"/>
</dbReference>
<dbReference type="Gene3D" id="2.60.40.10">
    <property type="entry name" value="Immunoglobulins"/>
    <property type="match status" value="2"/>
</dbReference>
<proteinExistence type="predicted"/>
<dbReference type="CDD" id="cd00146">
    <property type="entry name" value="PKD"/>
    <property type="match status" value="1"/>
</dbReference>
<evidence type="ECO:0000256" key="4">
    <source>
        <dbReference type="ARBA" id="ARBA00022530"/>
    </source>
</evidence>
<evidence type="ECO:0000256" key="6">
    <source>
        <dbReference type="ARBA" id="ARBA00022723"/>
    </source>
</evidence>
<evidence type="ECO:0000256" key="5">
    <source>
        <dbReference type="ARBA" id="ARBA00022670"/>
    </source>
</evidence>
<evidence type="ECO:0000256" key="12">
    <source>
        <dbReference type="SAM" id="SignalP"/>
    </source>
</evidence>
<feature type="chain" id="PRO_5014647376" evidence="12">
    <location>
        <begin position="21"/>
        <end position="1029"/>
    </location>
</feature>
<name>A0A1I7A5A0_9FLAO</name>
<dbReference type="GO" id="GO:0070325">
    <property type="term" value="F:lipoprotein particle receptor binding"/>
    <property type="evidence" value="ECO:0007669"/>
    <property type="project" value="InterPro"/>
</dbReference>
<dbReference type="PANTHER" id="PTHR11841">
    <property type="entry name" value="REELIN"/>
    <property type="match status" value="1"/>
</dbReference>
<evidence type="ECO:0000256" key="3">
    <source>
        <dbReference type="ARBA" id="ARBA00022525"/>
    </source>
</evidence>